<evidence type="ECO:0000256" key="6">
    <source>
        <dbReference type="ARBA" id="ARBA00023002"/>
    </source>
</evidence>
<accession>A0A3A9L520</accession>
<keyword evidence="7" id="KW-0408">Iron</keyword>
<dbReference type="KEGG" id="mcs:DR90_1290"/>
<dbReference type="InterPro" id="IPR037151">
    <property type="entry name" value="AlkB-like_sf"/>
</dbReference>
<dbReference type="InterPro" id="IPR019092">
    <property type="entry name" value="SSO2081-like_dom"/>
</dbReference>
<dbReference type="GO" id="GO:0051747">
    <property type="term" value="F:cytosine C-5 DNA demethylase activity"/>
    <property type="evidence" value="ECO:0007669"/>
    <property type="project" value="TreeGrafter"/>
</dbReference>
<evidence type="ECO:0000256" key="9">
    <source>
        <dbReference type="PIRSR" id="PIRSR632852-1"/>
    </source>
</evidence>
<dbReference type="InterPro" id="IPR032852">
    <property type="entry name" value="ALKBH2"/>
</dbReference>
<dbReference type="InterPro" id="IPR027450">
    <property type="entry name" value="AlkB-like"/>
</dbReference>
<keyword evidence="3" id="KW-0227">DNA damage</keyword>
<dbReference type="GO" id="GO:0006307">
    <property type="term" value="P:DNA alkylation repair"/>
    <property type="evidence" value="ECO:0007669"/>
    <property type="project" value="TreeGrafter"/>
</dbReference>
<sequence length="353" mass="41316">MTKILFLVTGMTPQIITETIWALACDPELPHQERFIPDEIHVLSTDDGLNQIRSRLFSEKQGSKFAQFQEEYPQLANINFDDSDDYLHVIKDRDGNILKDLKTPKDNELAADLICQGRFMDTPFDAHRHEDGKGIVIIVPYGRLYYAPHYFDEQTADAYLDYFLESQIGGKPINHRTHNWHHTDLNMVQFRHIHWQQDTIKMYGKVHKLPRISAWYGDNDCPYTYSGITLNPNPWTDRLLMLNDELGKICKRRFNSVLMNWYRSGEDYINWHKDDEKELGNNPLIASVNFGESRRFLLRLCDNHTLKLELLLHHGSILVMAGQLQHFWQHSVPKQKKILGSRVNLTFRNIIGN</sequence>
<feature type="binding site" evidence="9">
    <location>
        <position position="346"/>
    </location>
    <ligand>
        <name>2-oxoglutarate</name>
        <dbReference type="ChEBI" id="CHEBI:16810"/>
    </ligand>
</feature>
<dbReference type="InterPro" id="IPR013413">
    <property type="entry name" value="CRISPR-assoc_prot_NE0113"/>
</dbReference>
<dbReference type="PANTHER" id="PTHR31573">
    <property type="entry name" value="ALPHA-KETOGLUTARATE-DEPENDENT DIOXYGENASE ALKB HOMOLOG 2"/>
    <property type="match status" value="1"/>
</dbReference>
<feature type="binding site" evidence="9">
    <location>
        <position position="272"/>
    </location>
    <ligand>
        <name>2-oxoglutarate</name>
        <dbReference type="ChEBI" id="CHEBI:16810"/>
    </ligand>
</feature>
<keyword evidence="2" id="KW-0479">Metal-binding</keyword>
<evidence type="ECO:0000256" key="2">
    <source>
        <dbReference type="ARBA" id="ARBA00022723"/>
    </source>
</evidence>
<dbReference type="PANTHER" id="PTHR31573:SF1">
    <property type="entry name" value="DNA OXIDATIVE DEMETHYLASE ALKBH2"/>
    <property type="match status" value="1"/>
</dbReference>
<dbReference type="SUPFAM" id="SSF51197">
    <property type="entry name" value="Clavaminate synthase-like"/>
    <property type="match status" value="1"/>
</dbReference>
<feature type="binding site" evidence="9">
    <location>
        <position position="262"/>
    </location>
    <ligand>
        <name>2-oxoglutarate</name>
        <dbReference type="ChEBI" id="CHEBI:16810"/>
    </ligand>
</feature>
<evidence type="ECO:0000256" key="1">
    <source>
        <dbReference type="ARBA" id="ARBA00001954"/>
    </source>
</evidence>
<dbReference type="PROSITE" id="PS51471">
    <property type="entry name" value="FE2OG_OXY"/>
    <property type="match status" value="1"/>
</dbReference>
<dbReference type="FunFam" id="2.60.120.590:FF:000004">
    <property type="entry name" value="DNA oxidative demethylase ALKBH2"/>
    <property type="match status" value="1"/>
</dbReference>
<dbReference type="Pfam" id="PF13532">
    <property type="entry name" value="2OG-FeII_Oxy_2"/>
    <property type="match status" value="1"/>
</dbReference>
<dbReference type="Proteomes" id="UP000280228">
    <property type="component" value="Chromosome"/>
</dbReference>
<evidence type="ECO:0000256" key="8">
    <source>
        <dbReference type="ARBA" id="ARBA00023204"/>
    </source>
</evidence>
<keyword evidence="6" id="KW-0560">Oxidoreductase</keyword>
<protein>
    <submittedName>
        <fullName evidence="10">2OG-Fe(II) oxygenase superfamily protein</fullName>
    </submittedName>
</protein>
<evidence type="ECO:0000313" key="10">
    <source>
        <dbReference type="EMBL" id="AZQ92761.1"/>
    </source>
</evidence>
<keyword evidence="8" id="KW-0234">DNA repair</keyword>
<feature type="binding site" evidence="9">
    <location>
        <position position="342"/>
    </location>
    <ligand>
        <name>2-oxoglutarate</name>
        <dbReference type="ChEBI" id="CHEBI:16810"/>
    </ligand>
</feature>
<name>A0A3A9L520_MORCA</name>
<evidence type="ECO:0000256" key="4">
    <source>
        <dbReference type="ARBA" id="ARBA00022842"/>
    </source>
</evidence>
<gene>
    <name evidence="10" type="ORF">EJK53_0676</name>
</gene>
<dbReference type="AlphaFoldDB" id="A0A3A9L520"/>
<dbReference type="Gene3D" id="2.60.120.590">
    <property type="entry name" value="Alpha-ketoglutarate-dependent dioxygenase AlkB-like"/>
    <property type="match status" value="1"/>
</dbReference>
<dbReference type="OMA" id="ENDSNDW"/>
<keyword evidence="5" id="KW-0223">Dioxygenase</keyword>
<feature type="binding site" evidence="9">
    <location>
        <begin position="223"/>
        <end position="225"/>
    </location>
    <ligand>
        <name>substrate</name>
    </ligand>
</feature>
<dbReference type="RefSeq" id="WP_003666076.1">
    <property type="nucleotide sequence ID" value="NZ_CP008804.1"/>
</dbReference>
<evidence type="ECO:0000256" key="7">
    <source>
        <dbReference type="ARBA" id="ARBA00023004"/>
    </source>
</evidence>
<reference evidence="10 11" key="1">
    <citation type="submission" date="2018-12" db="EMBL/GenBank/DDBJ databases">
        <title>Persistence of Moraxella catarrhalis in Chronic Obstructive Pulmonary Disease and Regulation of the Hag/MID Adhesin.</title>
        <authorList>
            <person name="Murphy T."/>
            <person name="Zhao X."/>
            <person name="Vyas G."/>
            <person name="Aluvathingal J."/>
            <person name="Nadendla S."/>
            <person name="Tallon L."/>
            <person name="Tettelin H."/>
        </authorList>
    </citation>
    <scope>NUCLEOTIDE SEQUENCE [LARGE SCALE GENOMIC DNA]</scope>
    <source>
        <strain evidence="10 11">46P58B1</strain>
    </source>
</reference>
<dbReference type="Pfam" id="PF09623">
    <property type="entry name" value="Cas_NE0113"/>
    <property type="match status" value="1"/>
</dbReference>
<feature type="binding site" evidence="9">
    <location>
        <position position="348"/>
    </location>
    <ligand>
        <name>2-oxoglutarate</name>
        <dbReference type="ChEBI" id="CHEBI:16810"/>
    </ligand>
</feature>
<comment type="cofactor">
    <cofactor evidence="1">
        <name>Fe(2+)</name>
        <dbReference type="ChEBI" id="CHEBI:29033"/>
    </cofactor>
</comment>
<dbReference type="InterPro" id="IPR005123">
    <property type="entry name" value="Oxoglu/Fe-dep_dioxygenase_dom"/>
</dbReference>
<dbReference type="EMBL" id="CP034662">
    <property type="protein sequence ID" value="AZQ92761.1"/>
    <property type="molecule type" value="Genomic_DNA"/>
</dbReference>
<feature type="binding site" evidence="9">
    <location>
        <position position="275"/>
    </location>
    <ligand>
        <name>substrate</name>
    </ligand>
</feature>
<evidence type="ECO:0000313" key="11">
    <source>
        <dbReference type="Proteomes" id="UP000280228"/>
    </source>
</evidence>
<dbReference type="GO" id="GO:0008198">
    <property type="term" value="F:ferrous iron binding"/>
    <property type="evidence" value="ECO:0007669"/>
    <property type="project" value="TreeGrafter"/>
</dbReference>
<proteinExistence type="predicted"/>
<dbReference type="NCBIfam" id="TIGR02584">
    <property type="entry name" value="cas_NE0113"/>
    <property type="match status" value="1"/>
</dbReference>
<evidence type="ECO:0000256" key="3">
    <source>
        <dbReference type="ARBA" id="ARBA00022763"/>
    </source>
</evidence>
<evidence type="ECO:0000256" key="5">
    <source>
        <dbReference type="ARBA" id="ARBA00022964"/>
    </source>
</evidence>
<dbReference type="GeneID" id="66585933"/>
<keyword evidence="4" id="KW-0460">Magnesium</keyword>
<organism evidence="10 11">
    <name type="scientific">Moraxella catarrhalis</name>
    <name type="common">Branhamella catarrhalis</name>
    <dbReference type="NCBI Taxonomy" id="480"/>
    <lineage>
        <taxon>Bacteria</taxon>
        <taxon>Pseudomonadati</taxon>
        <taxon>Pseudomonadota</taxon>
        <taxon>Gammaproteobacteria</taxon>
        <taxon>Moraxellales</taxon>
        <taxon>Moraxellaceae</taxon>
        <taxon>Moraxella</taxon>
    </lineage>
</organism>
<feature type="binding site" evidence="9">
    <location>
        <position position="260"/>
    </location>
    <ligand>
        <name>2-oxoglutarate</name>
        <dbReference type="ChEBI" id="CHEBI:16810"/>
    </ligand>
</feature>
<feature type="binding site" evidence="9">
    <location>
        <position position="330"/>
    </location>
    <ligand>
        <name>2-oxoglutarate</name>
        <dbReference type="ChEBI" id="CHEBI:16810"/>
    </ligand>
</feature>
<dbReference type="GO" id="GO:0035516">
    <property type="term" value="F:broad specificity oxidative DNA demethylase activity"/>
    <property type="evidence" value="ECO:0007669"/>
    <property type="project" value="TreeGrafter"/>
</dbReference>